<feature type="domain" description="STAS" evidence="1">
    <location>
        <begin position="20"/>
        <end position="119"/>
    </location>
</feature>
<name>A0AAU7DMJ2_9BACT</name>
<reference evidence="2" key="1">
    <citation type="submission" date="2023-03" db="EMBL/GenBank/DDBJ databases">
        <title>Edaphobacter sp.</title>
        <authorList>
            <person name="Huber K.J."/>
            <person name="Papendorf J."/>
            <person name="Pilke C."/>
            <person name="Bunk B."/>
            <person name="Sproeer C."/>
            <person name="Pester M."/>
        </authorList>
    </citation>
    <scope>NUCLEOTIDE SEQUENCE</scope>
    <source>
        <strain evidence="2">DSM 110680</strain>
    </source>
</reference>
<sequence length="119" mass="12638">MQSETKARVDQLTSPAGHPVTALRFEGDIASTSKEAVLGSYQSLPKATAKLVLLDFTKVDYINSSGIALVIQMLIEAANSGQKVYAFGLSPHFTKVFTMVGITKYAGLFPSQADALAAL</sequence>
<dbReference type="GO" id="GO:0043856">
    <property type="term" value="F:anti-sigma factor antagonist activity"/>
    <property type="evidence" value="ECO:0007669"/>
    <property type="project" value="TreeGrafter"/>
</dbReference>
<organism evidence="2">
    <name type="scientific">Telmatobacter sp. DSM 110680</name>
    <dbReference type="NCBI Taxonomy" id="3036704"/>
    <lineage>
        <taxon>Bacteria</taxon>
        <taxon>Pseudomonadati</taxon>
        <taxon>Acidobacteriota</taxon>
        <taxon>Terriglobia</taxon>
        <taxon>Terriglobales</taxon>
        <taxon>Acidobacteriaceae</taxon>
        <taxon>Telmatobacter</taxon>
    </lineage>
</organism>
<dbReference type="EMBL" id="CP121196">
    <property type="protein sequence ID" value="XBH18275.1"/>
    <property type="molecule type" value="Genomic_DNA"/>
</dbReference>
<dbReference type="CDD" id="cd07043">
    <property type="entry name" value="STAS_anti-anti-sigma_factors"/>
    <property type="match status" value="1"/>
</dbReference>
<dbReference type="Pfam" id="PF01740">
    <property type="entry name" value="STAS"/>
    <property type="match status" value="1"/>
</dbReference>
<dbReference type="AlphaFoldDB" id="A0AAU7DMJ2"/>
<accession>A0AAU7DMJ2</accession>
<dbReference type="RefSeq" id="WP_348263499.1">
    <property type="nucleotide sequence ID" value="NZ_CP121196.1"/>
</dbReference>
<evidence type="ECO:0000313" key="2">
    <source>
        <dbReference type="EMBL" id="XBH18275.1"/>
    </source>
</evidence>
<proteinExistence type="predicted"/>
<dbReference type="InterPro" id="IPR036513">
    <property type="entry name" value="STAS_dom_sf"/>
</dbReference>
<dbReference type="InterPro" id="IPR002645">
    <property type="entry name" value="STAS_dom"/>
</dbReference>
<dbReference type="PANTHER" id="PTHR33495">
    <property type="entry name" value="ANTI-SIGMA FACTOR ANTAGONIST TM_1081-RELATED-RELATED"/>
    <property type="match status" value="1"/>
</dbReference>
<dbReference type="Gene3D" id="3.30.750.24">
    <property type="entry name" value="STAS domain"/>
    <property type="match status" value="1"/>
</dbReference>
<dbReference type="PANTHER" id="PTHR33495:SF6">
    <property type="entry name" value="ANTI-SIGMA FACTOR ANTAGONIST"/>
    <property type="match status" value="1"/>
</dbReference>
<gene>
    <name evidence="2" type="ORF">P8935_02835</name>
</gene>
<dbReference type="PROSITE" id="PS50801">
    <property type="entry name" value="STAS"/>
    <property type="match status" value="1"/>
</dbReference>
<dbReference type="SUPFAM" id="SSF52091">
    <property type="entry name" value="SpoIIaa-like"/>
    <property type="match status" value="1"/>
</dbReference>
<protein>
    <submittedName>
        <fullName evidence="2">STAS domain-containing protein</fullName>
    </submittedName>
</protein>
<evidence type="ECO:0000259" key="1">
    <source>
        <dbReference type="PROSITE" id="PS50801"/>
    </source>
</evidence>